<feature type="transmembrane region" description="Helical" evidence="1">
    <location>
        <begin position="47"/>
        <end position="67"/>
    </location>
</feature>
<keyword evidence="1" id="KW-0812">Transmembrane</keyword>
<dbReference type="AlphaFoldDB" id="A0A9Y2MU05"/>
<evidence type="ECO:0000313" key="3">
    <source>
        <dbReference type="Proteomes" id="UP001236014"/>
    </source>
</evidence>
<dbReference type="EMBL" id="CP127294">
    <property type="protein sequence ID" value="WIX75162.1"/>
    <property type="molecule type" value="Genomic_DNA"/>
</dbReference>
<evidence type="ECO:0000313" key="2">
    <source>
        <dbReference type="EMBL" id="WIX75162.1"/>
    </source>
</evidence>
<name>A0A9Y2MU05_9PSEU</name>
<dbReference type="RefSeq" id="WP_285965939.1">
    <property type="nucleotide sequence ID" value="NZ_CP127294.1"/>
</dbReference>
<reference evidence="2 3" key="1">
    <citation type="submission" date="2023-06" db="EMBL/GenBank/DDBJ databases">
        <authorList>
            <person name="Oyuntsetseg B."/>
            <person name="Kim S.B."/>
        </authorList>
    </citation>
    <scope>NUCLEOTIDE SEQUENCE [LARGE SCALE GENOMIC DNA]</scope>
    <source>
        <strain evidence="2 3">2-15</strain>
    </source>
</reference>
<keyword evidence="1" id="KW-0472">Membrane</keyword>
<sequence>MSAVMAPVIMGNPDRPKLGEELKSSFCRTDKAIAQVLRRPRSCQTTAWTYLIFLVAATVARAIGGLVRRTTGDTPTGKIVRTVVRP</sequence>
<keyword evidence="1" id="KW-1133">Transmembrane helix</keyword>
<dbReference type="KEGG" id="acab:QRX50_26860"/>
<proteinExistence type="predicted"/>
<evidence type="ECO:0000256" key="1">
    <source>
        <dbReference type="SAM" id="Phobius"/>
    </source>
</evidence>
<organism evidence="2 3">
    <name type="scientific">Amycolatopsis carbonis</name>
    <dbReference type="NCBI Taxonomy" id="715471"/>
    <lineage>
        <taxon>Bacteria</taxon>
        <taxon>Bacillati</taxon>
        <taxon>Actinomycetota</taxon>
        <taxon>Actinomycetes</taxon>
        <taxon>Pseudonocardiales</taxon>
        <taxon>Pseudonocardiaceae</taxon>
        <taxon>Amycolatopsis</taxon>
    </lineage>
</organism>
<protein>
    <submittedName>
        <fullName evidence="2">Uncharacterized protein</fullName>
    </submittedName>
</protein>
<keyword evidence="3" id="KW-1185">Reference proteome</keyword>
<gene>
    <name evidence="2" type="ORF">QRX50_26860</name>
</gene>
<accession>A0A9Y2MU05</accession>
<dbReference type="Proteomes" id="UP001236014">
    <property type="component" value="Chromosome"/>
</dbReference>